<keyword evidence="4" id="KW-1185">Reference proteome</keyword>
<dbReference type="AlphaFoldDB" id="A0A975G8D1"/>
<dbReference type="RefSeq" id="WP_211630285.1">
    <property type="nucleotide sequence ID" value="NZ_CP073100.1"/>
</dbReference>
<evidence type="ECO:0000256" key="1">
    <source>
        <dbReference type="ARBA" id="ARBA00010876"/>
    </source>
</evidence>
<dbReference type="CDD" id="cd02869">
    <property type="entry name" value="PseudoU_synth_RluA_like"/>
    <property type="match status" value="1"/>
</dbReference>
<organism evidence="3 4">
    <name type="scientific">Luteolibacter ambystomatis</name>
    <dbReference type="NCBI Taxonomy" id="2824561"/>
    <lineage>
        <taxon>Bacteria</taxon>
        <taxon>Pseudomonadati</taxon>
        <taxon>Verrucomicrobiota</taxon>
        <taxon>Verrucomicrobiia</taxon>
        <taxon>Verrucomicrobiales</taxon>
        <taxon>Verrucomicrobiaceae</taxon>
        <taxon>Luteolibacter</taxon>
    </lineage>
</organism>
<dbReference type="PANTHER" id="PTHR21600">
    <property type="entry name" value="MITOCHONDRIAL RNA PSEUDOURIDINE SYNTHASE"/>
    <property type="match status" value="1"/>
</dbReference>
<dbReference type="EMBL" id="CP073100">
    <property type="protein sequence ID" value="QUE50185.1"/>
    <property type="molecule type" value="Genomic_DNA"/>
</dbReference>
<dbReference type="GO" id="GO:0009982">
    <property type="term" value="F:pseudouridine synthase activity"/>
    <property type="evidence" value="ECO:0007669"/>
    <property type="project" value="InterPro"/>
</dbReference>
<dbReference type="InterPro" id="IPR020103">
    <property type="entry name" value="PsdUridine_synth_cat_dom_sf"/>
</dbReference>
<accession>A0A975G8D1</accession>
<dbReference type="PROSITE" id="PS01129">
    <property type="entry name" value="PSI_RLU"/>
    <property type="match status" value="1"/>
</dbReference>
<reference evidence="3" key="1">
    <citation type="submission" date="2021-04" db="EMBL/GenBank/DDBJ databases">
        <title>Luteolibacter sp. 32A isolated from the skin of an Anderson's salamander (Ambystoma andersonii).</title>
        <authorList>
            <person name="Spergser J."/>
            <person name="Busse H.-J."/>
        </authorList>
    </citation>
    <scope>NUCLEOTIDE SEQUENCE</scope>
    <source>
        <strain evidence="3">32A</strain>
    </source>
</reference>
<dbReference type="InterPro" id="IPR006224">
    <property type="entry name" value="PsdUridine_synth_RluA-like_CS"/>
</dbReference>
<evidence type="ECO:0000313" key="4">
    <source>
        <dbReference type="Proteomes" id="UP000676169"/>
    </source>
</evidence>
<dbReference type="GO" id="GO:0003723">
    <property type="term" value="F:RNA binding"/>
    <property type="evidence" value="ECO:0007669"/>
    <property type="project" value="InterPro"/>
</dbReference>
<gene>
    <name evidence="3" type="ORF">KBB96_15075</name>
</gene>
<dbReference type="InterPro" id="IPR006145">
    <property type="entry name" value="PsdUridine_synth_RsuA/RluA"/>
</dbReference>
<evidence type="ECO:0000313" key="3">
    <source>
        <dbReference type="EMBL" id="QUE50185.1"/>
    </source>
</evidence>
<dbReference type="InterPro" id="IPR050188">
    <property type="entry name" value="RluA_PseudoU_synthase"/>
</dbReference>
<comment type="similarity">
    <text evidence="1">Belongs to the pseudouridine synthase RluA family.</text>
</comment>
<protein>
    <submittedName>
        <fullName evidence="3">RNA pseudouridine synthase</fullName>
    </submittedName>
</protein>
<dbReference type="PANTHER" id="PTHR21600:SF87">
    <property type="entry name" value="RNA PSEUDOURIDYLATE SYNTHASE DOMAIN-CONTAINING PROTEIN 1"/>
    <property type="match status" value="1"/>
</dbReference>
<dbReference type="KEGG" id="lamb:KBB96_15075"/>
<evidence type="ECO:0000259" key="2">
    <source>
        <dbReference type="Pfam" id="PF00849"/>
    </source>
</evidence>
<dbReference type="Gene3D" id="3.30.2350.10">
    <property type="entry name" value="Pseudouridine synthase"/>
    <property type="match status" value="1"/>
</dbReference>
<dbReference type="GO" id="GO:0000455">
    <property type="term" value="P:enzyme-directed rRNA pseudouridine synthesis"/>
    <property type="evidence" value="ECO:0007669"/>
    <property type="project" value="TreeGrafter"/>
</dbReference>
<name>A0A975G8D1_9BACT</name>
<feature type="domain" description="Pseudouridine synthase RsuA/RluA-like" evidence="2">
    <location>
        <begin position="31"/>
        <end position="192"/>
    </location>
</feature>
<dbReference type="GO" id="GO:0140098">
    <property type="term" value="F:catalytic activity, acting on RNA"/>
    <property type="evidence" value="ECO:0007669"/>
    <property type="project" value="UniProtKB-ARBA"/>
</dbReference>
<dbReference type="SUPFAM" id="SSF55120">
    <property type="entry name" value="Pseudouridine synthase"/>
    <property type="match status" value="1"/>
</dbReference>
<sequence length="263" mass="29536">MALGFAGNRGKGAAMILHAIADFHVLGESDDWIVVNKPAPLIVHPANGKVEPNLLGGVETLLMYEMENGAALSIITRLDRETSGVVLIAKHRDAARDLSRIFERREARKEYLAIVHGWPKFDTWTSDAPILRAGEVGPSPIWLRQMVHPEGRECETGFWVERRFLREGREFALVRCFPKTGRMHQIRVHLAHSGYPIVGDKLYSGDGAEYMEWMRDDWTPALQERLLLRRHALHAAMLGIPWGGREVAWEAGLAADLAEFMAG</sequence>
<proteinExistence type="inferred from homology"/>
<dbReference type="Pfam" id="PF00849">
    <property type="entry name" value="PseudoU_synth_2"/>
    <property type="match status" value="1"/>
</dbReference>
<dbReference type="Proteomes" id="UP000676169">
    <property type="component" value="Chromosome"/>
</dbReference>